<gene>
    <name evidence="4" type="ORF">CJO09_15270</name>
</gene>
<sequence>MSVEEAAIGIYRLASAQITDLIREITVERGLDPRDYALHSFGGSCGMLSADIVHQYATTRTLRADTDPEEINRIYEPMVAEAREQLKQEGFKDDEIRLEWAVDLHYARQVVHELTTTVRGATPMDQQALEQLLSDFEALYERKYGKGSAYREAGIEMKLFRLTARYLCGSARQTRARRHLQLRQAHPRKSPERPRGHSYPYHHHRVATGSESDDG</sequence>
<proteinExistence type="predicted"/>
<feature type="domain" description="Acetophenone carboxylase-like C-terminal" evidence="3">
    <location>
        <begin position="69"/>
        <end position="157"/>
    </location>
</feature>
<dbReference type="InterPro" id="IPR049517">
    <property type="entry name" value="ACX-like_C"/>
</dbReference>
<feature type="domain" description="Hydantoinase A/oxoprolinase" evidence="2">
    <location>
        <begin position="2"/>
        <end position="53"/>
    </location>
</feature>
<dbReference type="Pfam" id="PF19278">
    <property type="entry name" value="Hydant_A_C"/>
    <property type="match status" value="1"/>
</dbReference>
<evidence type="ECO:0000313" key="5">
    <source>
        <dbReference type="Proteomes" id="UP000266483"/>
    </source>
</evidence>
<evidence type="ECO:0000259" key="3">
    <source>
        <dbReference type="Pfam" id="PF19278"/>
    </source>
</evidence>
<evidence type="ECO:0000256" key="1">
    <source>
        <dbReference type="SAM" id="MobiDB-lite"/>
    </source>
</evidence>
<keyword evidence="5" id="KW-1185">Reference proteome</keyword>
<feature type="region of interest" description="Disordered" evidence="1">
    <location>
        <begin position="177"/>
        <end position="215"/>
    </location>
</feature>
<feature type="compositionally biased region" description="Basic residues" evidence="1">
    <location>
        <begin position="177"/>
        <end position="188"/>
    </location>
</feature>
<protein>
    <submittedName>
        <fullName evidence="4">Uncharacterized protein</fullName>
    </submittedName>
</protein>
<comment type="caution">
    <text evidence="4">The sequence shown here is derived from an EMBL/GenBank/DDBJ whole genome shotgun (WGS) entry which is preliminary data.</text>
</comment>
<name>A0ABX9MUA1_9BURK</name>
<evidence type="ECO:0000259" key="2">
    <source>
        <dbReference type="Pfam" id="PF01968"/>
    </source>
</evidence>
<accession>A0ABX9MUA1</accession>
<organism evidence="4 5">
    <name type="scientific">Neopusillimonas maritima</name>
    <dbReference type="NCBI Taxonomy" id="2026239"/>
    <lineage>
        <taxon>Bacteria</taxon>
        <taxon>Pseudomonadati</taxon>
        <taxon>Pseudomonadota</taxon>
        <taxon>Betaproteobacteria</taxon>
        <taxon>Burkholderiales</taxon>
        <taxon>Alcaligenaceae</taxon>
        <taxon>Neopusillimonas</taxon>
    </lineage>
</organism>
<dbReference type="EMBL" id="NQOU01000012">
    <property type="protein sequence ID" value="RII81664.1"/>
    <property type="molecule type" value="Genomic_DNA"/>
</dbReference>
<evidence type="ECO:0000313" key="4">
    <source>
        <dbReference type="EMBL" id="RII81664.1"/>
    </source>
</evidence>
<dbReference type="Proteomes" id="UP000266483">
    <property type="component" value="Unassembled WGS sequence"/>
</dbReference>
<dbReference type="InterPro" id="IPR002821">
    <property type="entry name" value="Hydantoinase_A"/>
</dbReference>
<reference evidence="4 5" key="1">
    <citation type="submission" date="2017-08" db="EMBL/GenBank/DDBJ databases">
        <title>Pusillimonas indicus sp. nov., a member of the family Alcaligenaceae isolated from surface seawater.</title>
        <authorList>
            <person name="Li J."/>
        </authorList>
    </citation>
    <scope>NUCLEOTIDE SEQUENCE [LARGE SCALE GENOMIC DNA]</scope>
    <source>
        <strain evidence="4 5">17-4A</strain>
    </source>
</reference>
<dbReference type="Pfam" id="PF01968">
    <property type="entry name" value="Hydantoinase_A"/>
    <property type="match status" value="1"/>
</dbReference>